<dbReference type="InterPro" id="IPR036877">
    <property type="entry name" value="SUI1_dom_sf"/>
</dbReference>
<dbReference type="InterPro" id="IPR039757">
    <property type="entry name" value="EIF2D"/>
</dbReference>
<proteinExistence type="predicted"/>
<dbReference type="PROSITE" id="PS50890">
    <property type="entry name" value="PUA"/>
    <property type="match status" value="1"/>
</dbReference>
<dbReference type="GO" id="GO:0001731">
    <property type="term" value="P:formation of translation preinitiation complex"/>
    <property type="evidence" value="ECO:0007669"/>
    <property type="project" value="InterPro"/>
</dbReference>
<dbReference type="OrthoDB" id="199771at2759"/>
<dbReference type="CDD" id="cd11608">
    <property type="entry name" value="eIF2D_C"/>
    <property type="match status" value="1"/>
</dbReference>
<dbReference type="VEuPathDB" id="FungiDB:DIURU_005056"/>
<dbReference type="InterPro" id="IPR015947">
    <property type="entry name" value="PUA-like_sf"/>
</dbReference>
<dbReference type="Pfam" id="PF17832">
    <property type="entry name" value="Pre-PUA"/>
    <property type="match status" value="1"/>
</dbReference>
<reference evidence="2 3" key="1">
    <citation type="submission" date="2019-07" db="EMBL/GenBank/DDBJ databases">
        <title>Genome assembly of two rare yeast pathogens: Diutina rugosa and Trichomonascus ciferrii.</title>
        <authorList>
            <person name="Mixao V."/>
            <person name="Saus E."/>
            <person name="Hansen A."/>
            <person name="Lass-Flor C."/>
            <person name="Gabaldon T."/>
        </authorList>
    </citation>
    <scope>NUCLEOTIDE SEQUENCE [LARGE SCALE GENOMIC DNA]</scope>
    <source>
        <strain evidence="2 3">CBS 613</strain>
    </source>
</reference>
<dbReference type="InterPro" id="IPR048248">
    <property type="entry name" value="PUA_eIF2d-like"/>
</dbReference>
<accession>A0A642UG07</accession>
<dbReference type="PROSITE" id="PS50296">
    <property type="entry name" value="SUI1"/>
    <property type="match status" value="1"/>
</dbReference>
<gene>
    <name evidence="2" type="ORF">DIURU_005056</name>
</gene>
<evidence type="ECO:0000259" key="1">
    <source>
        <dbReference type="PROSITE" id="PS50296"/>
    </source>
</evidence>
<dbReference type="OMA" id="MFLKPYR"/>
<dbReference type="AlphaFoldDB" id="A0A642UG07"/>
<dbReference type="Gene3D" id="3.30.780.10">
    <property type="entry name" value="SUI1-like domain"/>
    <property type="match status" value="1"/>
</dbReference>
<dbReference type="SUPFAM" id="SSF55159">
    <property type="entry name" value="eIF1-like"/>
    <property type="match status" value="1"/>
</dbReference>
<dbReference type="CDD" id="cd21156">
    <property type="entry name" value="PUA_eIF2d-like"/>
    <property type="match status" value="1"/>
</dbReference>
<dbReference type="Pfam" id="PF26292">
    <property type="entry name" value="PUA_elF2D"/>
    <property type="match status" value="1"/>
</dbReference>
<evidence type="ECO:0000313" key="3">
    <source>
        <dbReference type="Proteomes" id="UP000449547"/>
    </source>
</evidence>
<dbReference type="InterPro" id="IPR001950">
    <property type="entry name" value="SUI1"/>
</dbReference>
<dbReference type="Pfam" id="PF01253">
    <property type="entry name" value="SUI1"/>
    <property type="match status" value="1"/>
</dbReference>
<dbReference type="Gene3D" id="3.10.400.20">
    <property type="match status" value="1"/>
</dbReference>
<dbReference type="PANTHER" id="PTHR12217">
    <property type="entry name" value="EUKARYOTIC TRANSLATION INITIATION FACTOR 2D"/>
    <property type="match status" value="1"/>
</dbReference>
<keyword evidence="3" id="KW-1185">Reference proteome</keyword>
<dbReference type="Proteomes" id="UP000449547">
    <property type="component" value="Unassembled WGS sequence"/>
</dbReference>
<dbReference type="SUPFAM" id="SSF88697">
    <property type="entry name" value="PUA domain-like"/>
    <property type="match status" value="1"/>
</dbReference>
<protein>
    <recommendedName>
        <fullName evidence="1">SUI1 domain-containing protein</fullName>
    </recommendedName>
</protein>
<evidence type="ECO:0000313" key="2">
    <source>
        <dbReference type="EMBL" id="KAA8898201.1"/>
    </source>
</evidence>
<dbReference type="RefSeq" id="XP_034010458.1">
    <property type="nucleotide sequence ID" value="XM_034157996.1"/>
</dbReference>
<name>A0A642UG07_DIURU</name>
<dbReference type="InterPro" id="IPR041366">
    <property type="entry name" value="Pre-PUA"/>
</dbReference>
<feature type="domain" description="SUI1" evidence="1">
    <location>
        <begin position="477"/>
        <end position="550"/>
    </location>
</feature>
<organism evidence="2 3">
    <name type="scientific">Diutina rugosa</name>
    <name type="common">Yeast</name>
    <name type="synonym">Candida rugosa</name>
    <dbReference type="NCBI Taxonomy" id="5481"/>
    <lineage>
        <taxon>Eukaryota</taxon>
        <taxon>Fungi</taxon>
        <taxon>Dikarya</taxon>
        <taxon>Ascomycota</taxon>
        <taxon>Saccharomycotina</taxon>
        <taxon>Pichiomycetes</taxon>
        <taxon>Debaryomycetaceae</taxon>
        <taxon>Diutina</taxon>
    </lineage>
</organism>
<dbReference type="InterPro" id="IPR039759">
    <property type="entry name" value="eIF2D_SUI1"/>
</dbReference>
<comment type="caution">
    <text evidence="2">The sequence shown here is derived from an EMBL/GenBank/DDBJ whole genome shotgun (WGS) entry which is preliminary data.</text>
</comment>
<dbReference type="InterPro" id="IPR057429">
    <property type="entry name" value="WH_eIF2D"/>
</dbReference>
<dbReference type="EMBL" id="SWFT01000149">
    <property type="protein sequence ID" value="KAA8898201.1"/>
    <property type="molecule type" value="Genomic_DNA"/>
</dbReference>
<dbReference type="SUPFAM" id="SSF47592">
    <property type="entry name" value="SWIB/MDM2 domain"/>
    <property type="match status" value="1"/>
</dbReference>
<dbReference type="InterPro" id="IPR036885">
    <property type="entry name" value="SWIB_MDM2_dom_sf"/>
</dbReference>
<dbReference type="Pfam" id="PF25304">
    <property type="entry name" value="WHD_eIF2D"/>
    <property type="match status" value="1"/>
</dbReference>
<dbReference type="PANTHER" id="PTHR12217:SF4">
    <property type="entry name" value="EUKARYOTIC TRANSLATION INITIATION FACTOR 2D"/>
    <property type="match status" value="1"/>
</dbReference>
<dbReference type="GeneID" id="54783707"/>
<sequence>MFKKPPHQKASANIKSSERRKLLQTIAATYGVDLDQLSKEDQLRLVPNTVKQANFKTDAGSSGIIYFDENETPVWFKERDSKLYPSVYTCWQAGAFLPVIITHPHVIDVLAGGADLMLPGTIPPFDKRAVKGVIVGVSDSAHTSVIKAIGVTNLNMTQFDRVIGRTGVAVNVIHSVGDELYKLAKVDITVPEEVKSITELIPESAATDTVNSEDAVDGNTEIVLEGTRDVATGDDNAVNNVTDDVASLSVEDLDKFFIRSLFQTIKTSEIDLPIPASTFMSQYIYKNLPVIDSSYANVKKTSWKKTTKFLKAMAKEGYLSVKGKDDDLQIIKLMSTNSPQIQNFVTHKTIAKAQAAPTEPTASKNSSLLQIKSWYKPTGHYRFIFNDLDLNYQRLYAAGDVKKILDNYVKKHGQVDQKNPKNLILDENLKAATGLKEPSAPRDAVSKAFLKGFSPHCEVIKPGQERGEMYKGEPPKIQVITETKIGRKTITKVVDFERFYIKPVALSDELKVKCQGSATIHECVQNPKLMEVQVQGPHGPVIVDLLKNKWGVPASFIKFEDKSKKNRKR</sequence>
<dbReference type="GO" id="GO:0003743">
    <property type="term" value="F:translation initiation factor activity"/>
    <property type="evidence" value="ECO:0007669"/>
    <property type="project" value="InterPro"/>
</dbReference>